<comment type="similarity">
    <text evidence="1">Belongs to the prefoldin subunit alpha family.</text>
</comment>
<evidence type="ECO:0000256" key="5">
    <source>
        <dbReference type="ARBA" id="ARBA00044156"/>
    </source>
</evidence>
<dbReference type="HOGENOM" id="CLU_091867_1_3_2"/>
<dbReference type="KEGG" id="tga:TGAM_0956"/>
<evidence type="ECO:0000256" key="3">
    <source>
        <dbReference type="ARBA" id="ARBA00023186"/>
    </source>
</evidence>
<evidence type="ECO:0000256" key="4">
    <source>
        <dbReference type="ARBA" id="ARBA00025077"/>
    </source>
</evidence>
<gene>
    <name evidence="9" type="primary">pfdA-1</name>
    <name evidence="7" type="synonym">pfdA</name>
    <name evidence="9" type="ordered locus">TGAM_0956</name>
</gene>
<dbReference type="AlphaFoldDB" id="C5A5E6"/>
<dbReference type="InterPro" id="IPR011599">
    <property type="entry name" value="PFD_alpha_archaea"/>
</dbReference>
<reference evidence="9 10" key="1">
    <citation type="journal article" date="2007" name="Genome Biol.">
        <title>Genome analysis and genome-wide proteomics of Thermococcus gammatolerans, the most radioresistant organism known amongst the Archaea.</title>
        <authorList>
            <person name="Zivanovic Y."/>
            <person name="Armengaud J."/>
            <person name="Lagorce A."/>
            <person name="Leplat C."/>
            <person name="Guerin P."/>
            <person name="Dutertre M."/>
            <person name="Anthouard V."/>
            <person name="Forterre P."/>
            <person name="Wincker P."/>
            <person name="Confalonieri F."/>
        </authorList>
    </citation>
    <scope>NUCLEOTIDE SEQUENCE [LARGE SCALE GENOMIC DNA]</scope>
    <source>
        <strain evidence="10">DSM 15229 / JCM 11827 / EJ3</strain>
    </source>
</reference>
<keyword evidence="3 7" id="KW-0143">Chaperone</keyword>
<protein>
    <recommendedName>
        <fullName evidence="5 7">Prefoldin subunit alpha</fullName>
    </recommendedName>
    <alternativeName>
        <fullName evidence="6 7">GimC subunit alpha</fullName>
    </alternativeName>
</protein>
<dbReference type="PaxDb" id="593117-TGAM_0956"/>
<dbReference type="GO" id="GO:0051082">
    <property type="term" value="F:unfolded protein binding"/>
    <property type="evidence" value="ECO:0007669"/>
    <property type="project" value="UniProtKB-UniRule"/>
</dbReference>
<evidence type="ECO:0000256" key="8">
    <source>
        <dbReference type="SAM" id="Coils"/>
    </source>
</evidence>
<keyword evidence="7" id="KW-0963">Cytoplasm</keyword>
<dbReference type="Pfam" id="PF02996">
    <property type="entry name" value="Prefoldin"/>
    <property type="match status" value="1"/>
</dbReference>
<dbReference type="GO" id="GO:0016272">
    <property type="term" value="C:prefoldin complex"/>
    <property type="evidence" value="ECO:0007669"/>
    <property type="project" value="UniProtKB-UniRule"/>
</dbReference>
<accession>C5A5E6</accession>
<proteinExistence type="inferred from homology"/>
<evidence type="ECO:0000256" key="7">
    <source>
        <dbReference type="HAMAP-Rule" id="MF_00308"/>
    </source>
</evidence>
<dbReference type="SUPFAM" id="SSF46579">
    <property type="entry name" value="Prefoldin"/>
    <property type="match status" value="1"/>
</dbReference>
<dbReference type="InterPro" id="IPR009053">
    <property type="entry name" value="Prefoldin"/>
</dbReference>
<dbReference type="GO" id="GO:0005737">
    <property type="term" value="C:cytoplasm"/>
    <property type="evidence" value="ECO:0007669"/>
    <property type="project" value="UniProtKB-SubCell"/>
</dbReference>
<dbReference type="Gene3D" id="1.10.287.370">
    <property type="match status" value="1"/>
</dbReference>
<comment type="subunit">
    <text evidence="2 7">Heterohexamer of two alpha and four beta subunits.</text>
</comment>
<evidence type="ECO:0000256" key="6">
    <source>
        <dbReference type="ARBA" id="ARBA00044231"/>
    </source>
</evidence>
<organism evidence="9 10">
    <name type="scientific">Thermococcus gammatolerans (strain DSM 15229 / JCM 11827 / EJ3)</name>
    <dbReference type="NCBI Taxonomy" id="593117"/>
    <lineage>
        <taxon>Archaea</taxon>
        <taxon>Methanobacteriati</taxon>
        <taxon>Methanobacteriota</taxon>
        <taxon>Thermococci</taxon>
        <taxon>Thermococcales</taxon>
        <taxon>Thermococcaceae</taxon>
        <taxon>Thermococcus</taxon>
    </lineage>
</organism>
<comment type="function">
    <text evidence="4 7">Molecular chaperone capable of stabilizing a range of proteins. Seems to fulfill an ATP-independent, HSP70-like function in archaeal de novo protein folding.</text>
</comment>
<feature type="coiled-coil region" evidence="8">
    <location>
        <begin position="103"/>
        <end position="137"/>
    </location>
</feature>
<dbReference type="Proteomes" id="UP000001488">
    <property type="component" value="Chromosome"/>
</dbReference>
<dbReference type="GO" id="GO:0006457">
    <property type="term" value="P:protein folding"/>
    <property type="evidence" value="ECO:0007669"/>
    <property type="project" value="UniProtKB-UniRule"/>
</dbReference>
<dbReference type="PANTHER" id="PTHR12674:SF2">
    <property type="entry name" value="PREFOLDIN SUBUNIT 5"/>
    <property type="match status" value="1"/>
</dbReference>
<dbReference type="PANTHER" id="PTHR12674">
    <property type="entry name" value="PREFOLDIN SUBUNIT 5"/>
    <property type="match status" value="1"/>
</dbReference>
<sequence length="143" mass="16106">MIRMGENVKKREELEKLAYEYQLLQAQAQLLAQNLELLTIARNELSALKETLEGLKNIDSENPEILVPIGGGSFLKGTILDKERAVVSIGAGYSAEMPLENAIELINRRINEYDTAIQKTQEALRRLDGQLQELAKRAQSLER</sequence>
<evidence type="ECO:0000313" key="10">
    <source>
        <dbReference type="Proteomes" id="UP000001488"/>
    </source>
</evidence>
<comment type="subcellular location">
    <subcellularLocation>
        <location evidence="7">Cytoplasm</location>
    </subcellularLocation>
</comment>
<name>C5A5E6_THEGJ</name>
<dbReference type="eggNOG" id="arCOG01341">
    <property type="taxonomic scope" value="Archaea"/>
</dbReference>
<evidence type="ECO:0000256" key="2">
    <source>
        <dbReference type="ARBA" id="ARBA00011716"/>
    </source>
</evidence>
<keyword evidence="8" id="KW-0175">Coiled coil</keyword>
<evidence type="ECO:0000313" key="9">
    <source>
        <dbReference type="EMBL" id="ACS33458.1"/>
    </source>
</evidence>
<keyword evidence="10" id="KW-1185">Reference proteome</keyword>
<dbReference type="PATRIC" id="fig|593117.10.peg.951"/>
<feature type="coiled-coil region" evidence="8">
    <location>
        <begin position="7"/>
        <end position="58"/>
    </location>
</feature>
<dbReference type="NCBIfam" id="TIGR00293">
    <property type="entry name" value="prefoldin subunit alpha"/>
    <property type="match status" value="1"/>
</dbReference>
<dbReference type="EMBL" id="CP001398">
    <property type="protein sequence ID" value="ACS33458.1"/>
    <property type="molecule type" value="Genomic_DNA"/>
</dbReference>
<dbReference type="CDD" id="cd23160">
    <property type="entry name" value="Prefoldin_alpha_GimC"/>
    <property type="match status" value="1"/>
</dbReference>
<dbReference type="InterPro" id="IPR004127">
    <property type="entry name" value="Prefoldin_subunit_alpha"/>
</dbReference>
<dbReference type="STRING" id="593117.TGAM_0956"/>
<comment type="similarity">
    <text evidence="7">Belongs to the prefoldin alpha subunit family.</text>
</comment>
<evidence type="ECO:0000256" key="1">
    <source>
        <dbReference type="ARBA" id="ARBA00010048"/>
    </source>
</evidence>
<dbReference type="HAMAP" id="MF_00308">
    <property type="entry name" value="PfdA"/>
    <property type="match status" value="1"/>
</dbReference>